<keyword evidence="3 7" id="KW-0812">Transmembrane</keyword>
<evidence type="ECO:0008006" key="10">
    <source>
        <dbReference type="Google" id="ProtNLM"/>
    </source>
</evidence>
<feature type="transmembrane region" description="Helical" evidence="7">
    <location>
        <begin position="191"/>
        <end position="213"/>
    </location>
</feature>
<comment type="caution">
    <text evidence="8">The sequence shown here is derived from an EMBL/GenBank/DDBJ whole genome shotgun (WGS) entry which is preliminary data.</text>
</comment>
<evidence type="ECO:0000256" key="1">
    <source>
        <dbReference type="ARBA" id="ARBA00004651"/>
    </source>
</evidence>
<evidence type="ECO:0000256" key="6">
    <source>
        <dbReference type="SAM" id="MobiDB-lite"/>
    </source>
</evidence>
<feature type="transmembrane region" description="Helical" evidence="7">
    <location>
        <begin position="88"/>
        <end position="111"/>
    </location>
</feature>
<keyword evidence="9" id="KW-1185">Reference proteome</keyword>
<keyword evidence="2" id="KW-1003">Cell membrane</keyword>
<feature type="transmembrane region" description="Helical" evidence="7">
    <location>
        <begin position="47"/>
        <end position="68"/>
    </location>
</feature>
<dbReference type="EMBL" id="SJJZ01000004">
    <property type="protein sequence ID" value="TCC03642.1"/>
    <property type="molecule type" value="Genomic_DNA"/>
</dbReference>
<feature type="region of interest" description="Disordered" evidence="6">
    <location>
        <begin position="1"/>
        <end position="41"/>
    </location>
</feature>
<evidence type="ECO:0000256" key="5">
    <source>
        <dbReference type="ARBA" id="ARBA00023136"/>
    </source>
</evidence>
<reference evidence="8 9" key="1">
    <citation type="submission" date="2019-02" db="EMBL/GenBank/DDBJ databases">
        <title>Kribbella capetownensis sp. nov. and Kribbella speibonae sp. nov., isolated from soil.</title>
        <authorList>
            <person name="Curtis S.M."/>
            <person name="Norton I."/>
            <person name="Everest G.J."/>
            <person name="Meyers P.R."/>
        </authorList>
    </citation>
    <scope>NUCLEOTIDE SEQUENCE [LARGE SCALE GENOMIC DNA]</scope>
    <source>
        <strain evidence="8 9">KCTC 29219</strain>
    </source>
</reference>
<name>A0A4R0H5C1_9ACTN</name>
<keyword evidence="5 7" id="KW-0472">Membrane</keyword>
<dbReference type="AlphaFoldDB" id="A0A4R0H5C1"/>
<feature type="transmembrane region" description="Helical" evidence="7">
    <location>
        <begin position="339"/>
        <end position="363"/>
    </location>
</feature>
<dbReference type="InterPro" id="IPR022791">
    <property type="entry name" value="L-PG_synthase/AglD"/>
</dbReference>
<evidence type="ECO:0000256" key="3">
    <source>
        <dbReference type="ARBA" id="ARBA00022692"/>
    </source>
</evidence>
<evidence type="ECO:0000256" key="4">
    <source>
        <dbReference type="ARBA" id="ARBA00022989"/>
    </source>
</evidence>
<dbReference type="RefSeq" id="WP_131344184.1">
    <property type="nucleotide sequence ID" value="NZ_SJJZ01000004.1"/>
</dbReference>
<feature type="transmembrane region" description="Helical" evidence="7">
    <location>
        <begin position="264"/>
        <end position="289"/>
    </location>
</feature>
<dbReference type="Pfam" id="PF03706">
    <property type="entry name" value="LPG_synthase_TM"/>
    <property type="match status" value="1"/>
</dbReference>
<feature type="transmembrane region" description="Helical" evidence="7">
    <location>
        <begin position="123"/>
        <end position="144"/>
    </location>
</feature>
<keyword evidence="4 7" id="KW-1133">Transmembrane helix</keyword>
<dbReference type="GO" id="GO:0005886">
    <property type="term" value="C:plasma membrane"/>
    <property type="evidence" value="ECO:0007669"/>
    <property type="project" value="UniProtKB-SubCell"/>
</dbReference>
<feature type="transmembrane region" description="Helical" evidence="7">
    <location>
        <begin position="164"/>
        <end position="184"/>
    </location>
</feature>
<evidence type="ECO:0000256" key="2">
    <source>
        <dbReference type="ARBA" id="ARBA00022475"/>
    </source>
</evidence>
<evidence type="ECO:0000256" key="7">
    <source>
        <dbReference type="SAM" id="Phobius"/>
    </source>
</evidence>
<protein>
    <recommendedName>
        <fullName evidence="10">Flippase-like domain-containing protein</fullName>
    </recommendedName>
</protein>
<comment type="subcellular location">
    <subcellularLocation>
        <location evidence="1">Cell membrane</location>
        <topology evidence="1">Multi-pass membrane protein</topology>
    </subcellularLocation>
</comment>
<gene>
    <name evidence="8" type="ORF">E0H45_31405</name>
</gene>
<dbReference type="Proteomes" id="UP000292346">
    <property type="component" value="Unassembled WGS sequence"/>
</dbReference>
<dbReference type="OrthoDB" id="3775941at2"/>
<sequence length="378" mass="39993">MGGPDHVGSPGSWEAGAPIRRQGGGVADPSPRPESTRKATRRRVPKTLVRVGRLLLVAVVAWLLLRLLRAIDWSQVGYAMTHLSPWQVMVILLVLPIRRFVLAAPLALFVTGLGIPRAMVNDVAASSVATIAPSPGDVVVRLAMLRSWGIDAQAAASGLTLSTLLFYIARLAAPVLGFVIFWIGRTFYAPFGWAALVFGTGAAALLAGLIYAVRAERTAAALGRTLGSLIRRVRPAGNGPDEWAERLVDFQAQSAGLLKAQGPLAVVSLCGVVVVEAGVLVLCLGFVGIPLSGATVLLLACTFLVIYPFTGLPLMGAGVLDATYTAFVSSHSDLEATTLVAGLLVWRVAVQVVPVVVGLLMLVRWRHLDRRAASHRTT</sequence>
<organism evidence="8 9">
    <name type="scientific">Kribbella soli</name>
    <dbReference type="NCBI Taxonomy" id="1124743"/>
    <lineage>
        <taxon>Bacteria</taxon>
        <taxon>Bacillati</taxon>
        <taxon>Actinomycetota</taxon>
        <taxon>Actinomycetes</taxon>
        <taxon>Propionibacteriales</taxon>
        <taxon>Kribbellaceae</taxon>
        <taxon>Kribbella</taxon>
    </lineage>
</organism>
<accession>A0A4R0H5C1</accession>
<proteinExistence type="predicted"/>
<feature type="transmembrane region" description="Helical" evidence="7">
    <location>
        <begin position="296"/>
        <end position="319"/>
    </location>
</feature>
<evidence type="ECO:0000313" key="9">
    <source>
        <dbReference type="Proteomes" id="UP000292346"/>
    </source>
</evidence>
<evidence type="ECO:0000313" key="8">
    <source>
        <dbReference type="EMBL" id="TCC03642.1"/>
    </source>
</evidence>